<accession>A0A955L2Q4</accession>
<feature type="domain" description="SecA family profile" evidence="5">
    <location>
        <begin position="1"/>
        <end position="253"/>
    </location>
</feature>
<dbReference type="PROSITE" id="PS51196">
    <property type="entry name" value="SECA_MOTOR_DEAD"/>
    <property type="match status" value="1"/>
</dbReference>
<dbReference type="InterPro" id="IPR027417">
    <property type="entry name" value="P-loop_NTPase"/>
</dbReference>
<dbReference type="GO" id="GO:0017038">
    <property type="term" value="P:protein import"/>
    <property type="evidence" value="ECO:0007669"/>
    <property type="project" value="InterPro"/>
</dbReference>
<dbReference type="GO" id="GO:0005829">
    <property type="term" value="C:cytosol"/>
    <property type="evidence" value="ECO:0007669"/>
    <property type="project" value="TreeGrafter"/>
</dbReference>
<dbReference type="Pfam" id="PF07517">
    <property type="entry name" value="SecA_DEAD"/>
    <property type="match status" value="1"/>
</dbReference>
<name>A0A955L2Q4_9BACT</name>
<comment type="caution">
    <text evidence="6">The sequence shown here is derived from an EMBL/GenBank/DDBJ whole genome shotgun (WGS) entry which is preliminary data.</text>
</comment>
<evidence type="ECO:0000313" key="6">
    <source>
        <dbReference type="EMBL" id="MCA9381789.1"/>
    </source>
</evidence>
<dbReference type="PANTHER" id="PTHR30612:SF0">
    <property type="entry name" value="CHLOROPLAST PROTEIN-TRANSPORTING ATPASE"/>
    <property type="match status" value="1"/>
</dbReference>
<keyword evidence="1" id="KW-0472">Membrane</keyword>
<gene>
    <name evidence="6" type="ORF">KC660_00080</name>
</gene>
<dbReference type="GO" id="GO:0043952">
    <property type="term" value="P:protein transport by the Sec complex"/>
    <property type="evidence" value="ECO:0007669"/>
    <property type="project" value="TreeGrafter"/>
</dbReference>
<dbReference type="InterPro" id="IPR014018">
    <property type="entry name" value="SecA_motor_DEAD"/>
</dbReference>
<sequence length="253" mass="28753">MFGILKNILDSNEKQIKGYQKDIDKINSLESVYKDMSYEDIRSKVEELKKELEPLLEKIPEEQKQSIKTLFIDNKKVLSKEEQALKDKLLEIMPDAFAMVREVAGRKMDRRHFDVQLTGGLVLAEGKIAELKTGEGKTQVAHLPLFLYGLTGRGAHLVTVNDYLTKRDGEYAGHILSELGLSLGIISSQGSFKFISDDEIEKYKGKDEYNERMKIKIQNPGDVIGSNLIEVTKEEAYKCDVVYGTNNEFGFDY</sequence>
<dbReference type="Proteomes" id="UP000782843">
    <property type="component" value="Unassembled WGS sequence"/>
</dbReference>
<evidence type="ECO:0000259" key="5">
    <source>
        <dbReference type="PROSITE" id="PS51196"/>
    </source>
</evidence>
<dbReference type="InterPro" id="IPR011115">
    <property type="entry name" value="SecA_DEAD"/>
</dbReference>
<keyword evidence="2" id="KW-0813">Transport</keyword>
<reference evidence="6" key="2">
    <citation type="journal article" date="2021" name="Microbiome">
        <title>Successional dynamics and alternative stable states in a saline activated sludge microbial community over 9 years.</title>
        <authorList>
            <person name="Wang Y."/>
            <person name="Ye J."/>
            <person name="Ju F."/>
            <person name="Liu L."/>
            <person name="Boyd J.A."/>
            <person name="Deng Y."/>
            <person name="Parks D.H."/>
            <person name="Jiang X."/>
            <person name="Yin X."/>
            <person name="Woodcroft B.J."/>
            <person name="Tyson G.W."/>
            <person name="Hugenholtz P."/>
            <person name="Polz M.F."/>
            <person name="Zhang T."/>
        </authorList>
    </citation>
    <scope>NUCLEOTIDE SEQUENCE</scope>
    <source>
        <strain evidence="6">HKST-UBA10</strain>
    </source>
</reference>
<evidence type="ECO:0000313" key="7">
    <source>
        <dbReference type="Proteomes" id="UP000782843"/>
    </source>
</evidence>
<evidence type="ECO:0000256" key="4">
    <source>
        <dbReference type="SAM" id="Coils"/>
    </source>
</evidence>
<reference evidence="6" key="1">
    <citation type="submission" date="2020-04" db="EMBL/GenBank/DDBJ databases">
        <authorList>
            <person name="Zhang T."/>
        </authorList>
    </citation>
    <scope>NUCLEOTIDE SEQUENCE</scope>
    <source>
        <strain evidence="6">HKST-UBA10</strain>
    </source>
</reference>
<dbReference type="GO" id="GO:0006605">
    <property type="term" value="P:protein targeting"/>
    <property type="evidence" value="ECO:0007669"/>
    <property type="project" value="InterPro"/>
</dbReference>
<dbReference type="GO" id="GO:0005524">
    <property type="term" value="F:ATP binding"/>
    <property type="evidence" value="ECO:0007669"/>
    <property type="project" value="InterPro"/>
</dbReference>
<dbReference type="InterPro" id="IPR000185">
    <property type="entry name" value="SecA"/>
</dbReference>
<feature type="coiled-coil region" evidence="4">
    <location>
        <begin position="9"/>
        <end position="65"/>
    </location>
</feature>
<dbReference type="SMART" id="SM00957">
    <property type="entry name" value="SecA_DEAD"/>
    <property type="match status" value="1"/>
</dbReference>
<evidence type="ECO:0000256" key="3">
    <source>
        <dbReference type="ARBA" id="ARBA00023010"/>
    </source>
</evidence>
<dbReference type="PANTHER" id="PTHR30612">
    <property type="entry name" value="SECA INNER MEMBRANE COMPONENT OF SEC PROTEIN SECRETION SYSTEM"/>
    <property type="match status" value="1"/>
</dbReference>
<keyword evidence="3" id="KW-0811">Translocation</keyword>
<feature type="non-terminal residue" evidence="6">
    <location>
        <position position="253"/>
    </location>
</feature>
<dbReference type="GO" id="GO:0005886">
    <property type="term" value="C:plasma membrane"/>
    <property type="evidence" value="ECO:0007669"/>
    <property type="project" value="TreeGrafter"/>
</dbReference>
<dbReference type="EMBL" id="JAGQLG010000003">
    <property type="protein sequence ID" value="MCA9381789.1"/>
    <property type="molecule type" value="Genomic_DNA"/>
</dbReference>
<keyword evidence="1" id="KW-1003">Cell membrane</keyword>
<keyword evidence="4" id="KW-0175">Coiled coil</keyword>
<evidence type="ECO:0000256" key="2">
    <source>
        <dbReference type="ARBA" id="ARBA00022927"/>
    </source>
</evidence>
<organism evidence="6 7">
    <name type="scientific">Candidatus Dojkabacteria bacterium</name>
    <dbReference type="NCBI Taxonomy" id="2099670"/>
    <lineage>
        <taxon>Bacteria</taxon>
        <taxon>Candidatus Dojkabacteria</taxon>
    </lineage>
</organism>
<dbReference type="AlphaFoldDB" id="A0A955L2Q4"/>
<keyword evidence="2" id="KW-0653">Protein transport</keyword>
<dbReference type="PRINTS" id="PR00906">
    <property type="entry name" value="SECA"/>
</dbReference>
<dbReference type="GO" id="GO:0031522">
    <property type="term" value="C:cell envelope Sec protein transport complex"/>
    <property type="evidence" value="ECO:0007669"/>
    <property type="project" value="TreeGrafter"/>
</dbReference>
<dbReference type="GO" id="GO:0006886">
    <property type="term" value="P:intracellular protein transport"/>
    <property type="evidence" value="ECO:0007669"/>
    <property type="project" value="InterPro"/>
</dbReference>
<proteinExistence type="predicted"/>
<dbReference type="SUPFAM" id="SSF52540">
    <property type="entry name" value="P-loop containing nucleoside triphosphate hydrolases"/>
    <property type="match status" value="1"/>
</dbReference>
<evidence type="ECO:0000256" key="1">
    <source>
        <dbReference type="ARBA" id="ARBA00022475"/>
    </source>
</evidence>
<protein>
    <submittedName>
        <fullName evidence="6">Preprotein translocase subunit SecA</fullName>
    </submittedName>
</protein>
<dbReference type="Gene3D" id="3.40.50.300">
    <property type="entry name" value="P-loop containing nucleotide triphosphate hydrolases"/>
    <property type="match status" value="1"/>
</dbReference>